<dbReference type="KEGG" id="psey:GU243_24195"/>
<name>A0A6P1NW90_9MICC</name>
<feature type="domain" description="MobA/VirD2-like nuclease" evidence="2">
    <location>
        <begin position="43"/>
        <end position="175"/>
    </location>
</feature>
<organism evidence="3 4">
    <name type="scientific">Pseudarthrobacter psychrotolerans</name>
    <dbReference type="NCBI Taxonomy" id="2697569"/>
    <lineage>
        <taxon>Bacteria</taxon>
        <taxon>Bacillati</taxon>
        <taxon>Actinomycetota</taxon>
        <taxon>Actinomycetes</taxon>
        <taxon>Micrococcales</taxon>
        <taxon>Micrococcaceae</taxon>
        <taxon>Pseudarthrobacter</taxon>
    </lineage>
</organism>
<protein>
    <recommendedName>
        <fullName evidence="2">MobA/VirD2-like nuclease domain-containing protein</fullName>
    </recommendedName>
</protein>
<sequence length="616" mass="66381">MIPNVSTGSRMFGLVQYLAGPGRANEHTNMHVVCASEQIVSVLDRQELDTENSRALGHEMNFAKRAFRVSDDNRDHVLHVSLSLDPDQLGESGQRDDEFWETVSRKFVSEMGLDGADGKAECRWVSIRHGLSKNGNDHIHLAISMIREDGTWWSDYKSKFKSQKAARVIEKDLGLRVLGQGLKTKGTKPGELESLARRRAEAAYGREAKNNQSMVPWAMLDKAARDHLIGAQLTIEQPRVELARRLRGAGAGARSEAEYVQRLRGSGLLVRPYFAKGNTTAVAGYSVAFRPLSGERPIWYGGGTLARDLSLPALRRQWPGTDPASAVPEWKAAGKNKAFATAVPAGSEVVSAELVNAFFREMKEVATLFRDVNGTDPARFAQIARQGAGVLSAWSVAAGADGDAAAKNLASAADLFARHAQLAEEPKRAVLPTREIIAGIATHQAISLSRRAGASAVLAAWSDFGAQLGKAFKAHDYGHTSDRLAREVREKLTAVQRAYLSVDGNPIRPHFGGTAPMKGTADATVAVLDRPVAAAPGDAPEQVQKPRPRLEVLEEQLRAAGLPEQAIRARLQGEKIMPAGPGPAQGKTAAPKASRAPTQGPDQKAQQSRDQLKGGG</sequence>
<geneLocation type="plasmid" evidence="3 4">
    <name>unnamed2</name>
</geneLocation>
<evidence type="ECO:0000313" key="4">
    <source>
        <dbReference type="Proteomes" id="UP000464186"/>
    </source>
</evidence>
<dbReference type="EMBL" id="CP047900">
    <property type="protein sequence ID" value="QHK22660.1"/>
    <property type="molecule type" value="Genomic_DNA"/>
</dbReference>
<feature type="region of interest" description="Disordered" evidence="1">
    <location>
        <begin position="564"/>
        <end position="616"/>
    </location>
</feature>
<evidence type="ECO:0000259" key="2">
    <source>
        <dbReference type="Pfam" id="PF03432"/>
    </source>
</evidence>
<proteinExistence type="predicted"/>
<reference evidence="3 4" key="1">
    <citation type="submission" date="2020-01" db="EMBL/GenBank/DDBJ databases">
        <title>Pseudarthrobacter psychrotolerans sp. nov., isolated from antarctic soil.</title>
        <authorList>
            <person name="Shin Y."/>
            <person name="Park W."/>
        </authorList>
    </citation>
    <scope>NUCLEOTIDE SEQUENCE [LARGE SCALE GENOMIC DNA]</scope>
    <source>
        <strain evidence="3 4">YJ56</strain>
        <plasmid evidence="3 4">unnamed2</plasmid>
    </source>
</reference>
<evidence type="ECO:0000256" key="1">
    <source>
        <dbReference type="SAM" id="MobiDB-lite"/>
    </source>
</evidence>
<dbReference type="Proteomes" id="UP000464186">
    <property type="component" value="Plasmid unnamed2"/>
</dbReference>
<feature type="compositionally biased region" description="Polar residues" evidence="1">
    <location>
        <begin position="596"/>
        <end position="609"/>
    </location>
</feature>
<accession>A0A6P1NW90</accession>
<keyword evidence="4" id="KW-1185">Reference proteome</keyword>
<dbReference type="Pfam" id="PF03432">
    <property type="entry name" value="Relaxase"/>
    <property type="match status" value="1"/>
</dbReference>
<evidence type="ECO:0000313" key="3">
    <source>
        <dbReference type="EMBL" id="QHK22660.1"/>
    </source>
</evidence>
<keyword evidence="3" id="KW-0614">Plasmid</keyword>
<dbReference type="AlphaFoldDB" id="A0A6P1NW90"/>
<dbReference type="InterPro" id="IPR005094">
    <property type="entry name" value="Endonuclease_MobA/VirD2"/>
</dbReference>
<gene>
    <name evidence="3" type="ORF">GU243_24195</name>
</gene>